<evidence type="ECO:0000256" key="1">
    <source>
        <dbReference type="SAM" id="SignalP"/>
    </source>
</evidence>
<proteinExistence type="predicted"/>
<keyword evidence="1" id="KW-0732">Signal</keyword>
<feature type="signal peptide" evidence="1">
    <location>
        <begin position="1"/>
        <end position="22"/>
    </location>
</feature>
<evidence type="ECO:0008006" key="4">
    <source>
        <dbReference type="Google" id="ProtNLM"/>
    </source>
</evidence>
<dbReference type="EMBL" id="JAGPNK010000002">
    <property type="protein sequence ID" value="KAH7325942.1"/>
    <property type="molecule type" value="Genomic_DNA"/>
</dbReference>
<sequence>MPHRQPMLHVLSLGAPPALVLTMYCMSDRAVRLSTCLPIFPCQYRARPRRQMKLPVARGLQGGKLPHLCGLEGNILGCLIRSVAGMAWVLVSSVAARKAVCPFFVWAFCIRLHVHTICMSA</sequence>
<comment type="caution">
    <text evidence="2">The sequence shown here is derived from an EMBL/GenBank/DDBJ whole genome shotgun (WGS) entry which is preliminary data.</text>
</comment>
<protein>
    <recommendedName>
        <fullName evidence="4">Secreted protein</fullName>
    </recommendedName>
</protein>
<organism evidence="2 3">
    <name type="scientific">Stachybotrys elegans</name>
    <dbReference type="NCBI Taxonomy" id="80388"/>
    <lineage>
        <taxon>Eukaryota</taxon>
        <taxon>Fungi</taxon>
        <taxon>Dikarya</taxon>
        <taxon>Ascomycota</taxon>
        <taxon>Pezizomycotina</taxon>
        <taxon>Sordariomycetes</taxon>
        <taxon>Hypocreomycetidae</taxon>
        <taxon>Hypocreales</taxon>
        <taxon>Stachybotryaceae</taxon>
        <taxon>Stachybotrys</taxon>
    </lineage>
</organism>
<dbReference type="AlphaFoldDB" id="A0A8K0SXP7"/>
<dbReference type="Proteomes" id="UP000813444">
    <property type="component" value="Unassembled WGS sequence"/>
</dbReference>
<keyword evidence="3" id="KW-1185">Reference proteome</keyword>
<accession>A0A8K0SXP7</accession>
<feature type="chain" id="PRO_5035436582" description="Secreted protein" evidence="1">
    <location>
        <begin position="23"/>
        <end position="121"/>
    </location>
</feature>
<name>A0A8K0SXP7_9HYPO</name>
<gene>
    <name evidence="2" type="ORF">B0I35DRAFT_122472</name>
</gene>
<reference evidence="2" key="1">
    <citation type="journal article" date="2021" name="Nat. Commun.">
        <title>Genetic determinants of endophytism in the Arabidopsis root mycobiome.</title>
        <authorList>
            <person name="Mesny F."/>
            <person name="Miyauchi S."/>
            <person name="Thiergart T."/>
            <person name="Pickel B."/>
            <person name="Atanasova L."/>
            <person name="Karlsson M."/>
            <person name="Huettel B."/>
            <person name="Barry K.W."/>
            <person name="Haridas S."/>
            <person name="Chen C."/>
            <person name="Bauer D."/>
            <person name="Andreopoulos W."/>
            <person name="Pangilinan J."/>
            <person name="LaButti K."/>
            <person name="Riley R."/>
            <person name="Lipzen A."/>
            <person name="Clum A."/>
            <person name="Drula E."/>
            <person name="Henrissat B."/>
            <person name="Kohler A."/>
            <person name="Grigoriev I.V."/>
            <person name="Martin F.M."/>
            <person name="Hacquard S."/>
        </authorList>
    </citation>
    <scope>NUCLEOTIDE SEQUENCE</scope>
    <source>
        <strain evidence="2">MPI-CAGE-CH-0235</strain>
    </source>
</reference>
<evidence type="ECO:0000313" key="3">
    <source>
        <dbReference type="Proteomes" id="UP000813444"/>
    </source>
</evidence>
<evidence type="ECO:0000313" key="2">
    <source>
        <dbReference type="EMBL" id="KAH7325942.1"/>
    </source>
</evidence>